<dbReference type="PANTHER" id="PTHR43418">
    <property type="entry name" value="MULTIFUNCTIONAL TRYPTOPHAN BIOSYNTHESIS PROTEIN-RELATED"/>
    <property type="match status" value="1"/>
</dbReference>
<dbReference type="RefSeq" id="WP_229591048.1">
    <property type="nucleotide sequence ID" value="NZ_AP024485.1"/>
</dbReference>
<dbReference type="PRINTS" id="PR00097">
    <property type="entry name" value="ANTSNTHASEII"/>
</dbReference>
<dbReference type="Pfam" id="PF00117">
    <property type="entry name" value="GATase"/>
    <property type="match status" value="1"/>
</dbReference>
<accession>A0ABN6EUX3</accession>
<dbReference type="InterPro" id="IPR050472">
    <property type="entry name" value="Anth_synth/Amidotransfase"/>
</dbReference>
<dbReference type="SUPFAM" id="SSF52317">
    <property type="entry name" value="Class I glutamine amidotransferase-like"/>
    <property type="match status" value="1"/>
</dbReference>
<reference evidence="3" key="1">
    <citation type="journal article" date="2022" name="Arch. Microbiol.">
        <title>Pseudodesulfovibrio sediminis sp. nov., a mesophilic and neutrophilic sulfate-reducing bacterium isolated from sediment of a brackish lake.</title>
        <authorList>
            <person name="Takahashi A."/>
            <person name="Kojima H."/>
            <person name="Watanabe M."/>
            <person name="Fukui M."/>
        </authorList>
    </citation>
    <scope>NUCLEOTIDE SEQUENCE</scope>
    <source>
        <strain evidence="3">SF6</strain>
    </source>
</reference>
<proteinExistence type="predicted"/>
<dbReference type="InterPro" id="IPR029062">
    <property type="entry name" value="Class_I_gatase-like"/>
</dbReference>
<sequence>MDVLIIDNNDSFTRNLEHLLVAAIDGATVAIAPYAALPDVDLTTPDLIVISPGPGEPAEYPGYERVFSAGKPVLGICLGMQIINEHAGGTTGRLTGCVHGKTDTIRLNGIERVVARYHSLRVQTVGSGLTVLAENRDSIPMCLGNRDDRILGYQFHPESFLTPYGGWFIEYALDFLSLS</sequence>
<keyword evidence="4" id="KW-1185">Reference proteome</keyword>
<evidence type="ECO:0000313" key="4">
    <source>
        <dbReference type="Proteomes" id="UP001053296"/>
    </source>
</evidence>
<protein>
    <submittedName>
        <fullName evidence="3">Glutamine amidotransferase</fullName>
    </submittedName>
</protein>
<dbReference type="Proteomes" id="UP001053296">
    <property type="component" value="Chromosome"/>
</dbReference>
<dbReference type="PROSITE" id="PS51273">
    <property type="entry name" value="GATASE_TYPE_1"/>
    <property type="match status" value="1"/>
</dbReference>
<keyword evidence="1 3" id="KW-0315">Glutamine amidotransferase</keyword>
<gene>
    <name evidence="3" type="primary">pabA</name>
    <name evidence="3" type="ORF">PSDVSF_23010</name>
</gene>
<evidence type="ECO:0000259" key="2">
    <source>
        <dbReference type="Pfam" id="PF00117"/>
    </source>
</evidence>
<dbReference type="PANTHER" id="PTHR43418:SF4">
    <property type="entry name" value="MULTIFUNCTIONAL TRYPTOPHAN BIOSYNTHESIS PROTEIN"/>
    <property type="match status" value="1"/>
</dbReference>
<evidence type="ECO:0000313" key="3">
    <source>
        <dbReference type="EMBL" id="BCS89059.1"/>
    </source>
</evidence>
<dbReference type="InterPro" id="IPR006221">
    <property type="entry name" value="TrpG/PapA_dom"/>
</dbReference>
<dbReference type="EMBL" id="AP024485">
    <property type="protein sequence ID" value="BCS89059.1"/>
    <property type="molecule type" value="Genomic_DNA"/>
</dbReference>
<name>A0ABN6EUX3_9BACT</name>
<dbReference type="CDD" id="cd01743">
    <property type="entry name" value="GATase1_Anthranilate_Synthase"/>
    <property type="match status" value="1"/>
</dbReference>
<dbReference type="InterPro" id="IPR017926">
    <property type="entry name" value="GATASE"/>
</dbReference>
<organism evidence="3 4">
    <name type="scientific">Pseudodesulfovibrio sediminis</name>
    <dbReference type="NCBI Taxonomy" id="2810563"/>
    <lineage>
        <taxon>Bacteria</taxon>
        <taxon>Pseudomonadati</taxon>
        <taxon>Thermodesulfobacteriota</taxon>
        <taxon>Desulfovibrionia</taxon>
        <taxon>Desulfovibrionales</taxon>
        <taxon>Desulfovibrionaceae</taxon>
    </lineage>
</organism>
<feature type="domain" description="Glutamine amidotransferase" evidence="2">
    <location>
        <begin position="4"/>
        <end position="167"/>
    </location>
</feature>
<evidence type="ECO:0000256" key="1">
    <source>
        <dbReference type="ARBA" id="ARBA00022962"/>
    </source>
</evidence>
<dbReference type="PRINTS" id="PR00096">
    <property type="entry name" value="GATASE"/>
</dbReference>
<dbReference type="Gene3D" id="3.40.50.880">
    <property type="match status" value="1"/>
</dbReference>